<feature type="domain" description="Beta-lactamase-related" evidence="1">
    <location>
        <begin position="52"/>
        <end position="343"/>
    </location>
</feature>
<dbReference type="PANTHER" id="PTHR46825">
    <property type="entry name" value="D-ALANYL-D-ALANINE-CARBOXYPEPTIDASE/ENDOPEPTIDASE AMPH"/>
    <property type="match status" value="1"/>
</dbReference>
<dbReference type="Pfam" id="PF00144">
    <property type="entry name" value="Beta-lactamase"/>
    <property type="match status" value="1"/>
</dbReference>
<name>A0A2S2CSG0_9PROT</name>
<dbReference type="AlphaFoldDB" id="A0A2S2CSG0"/>
<dbReference type="OrthoDB" id="5377981at2"/>
<dbReference type="RefSeq" id="WP_109328645.1">
    <property type="nucleotide sequence ID" value="NZ_CP029353.1"/>
</dbReference>
<sequence length="359" mass="37541">MTAHPPGNIPRDIPKPFAGAVDAVRTLLAEGEGRAAATTVLLGLRAGDRSWSGVVSLDPGHRPAPPPDTRALVYSLTKTVSAAAVLRLVAEGLLDLDAPLARWLPEYRFAATATLAELLQHRAGLPDYGQLPAYRAAVAAGGEPWSGDEFLSHCLPDPAAELPRDGEVRYSNIGYLLVKRLLERAAGVHFADLLRHVVFEPLGLAGATVPARREDLAGLLFGRSALYGGDPVAARYHPGWVAHGVVAMTAADAAAFLHGLASTDFLPGELLGRMTAGRRVYGAMIGRPWVEPAYGLGVMIEADEDSVPYWGHTGGGPGCSTAAYHFAGAAPVTVAAITDGEDGAQAEWMAVEAGQALLA</sequence>
<keyword evidence="2" id="KW-0378">Hydrolase</keyword>
<dbReference type="Gene3D" id="3.40.710.10">
    <property type="entry name" value="DD-peptidase/beta-lactamase superfamily"/>
    <property type="match status" value="1"/>
</dbReference>
<dbReference type="Proteomes" id="UP000245629">
    <property type="component" value="Chromosome 2"/>
</dbReference>
<proteinExistence type="predicted"/>
<gene>
    <name evidence="2" type="ORF">DEW08_15635</name>
</gene>
<dbReference type="KEGG" id="azz:DEW08_15635"/>
<dbReference type="InterPro" id="IPR050491">
    <property type="entry name" value="AmpC-like"/>
</dbReference>
<dbReference type="InterPro" id="IPR001466">
    <property type="entry name" value="Beta-lactam-related"/>
</dbReference>
<accession>A0A2S2CSG0</accession>
<dbReference type="EMBL" id="CP029353">
    <property type="protein sequence ID" value="AWK87463.1"/>
    <property type="molecule type" value="Genomic_DNA"/>
</dbReference>
<dbReference type="SUPFAM" id="SSF56601">
    <property type="entry name" value="beta-lactamase/transpeptidase-like"/>
    <property type="match status" value="1"/>
</dbReference>
<evidence type="ECO:0000259" key="1">
    <source>
        <dbReference type="Pfam" id="PF00144"/>
    </source>
</evidence>
<dbReference type="InterPro" id="IPR012338">
    <property type="entry name" value="Beta-lactam/transpept-like"/>
</dbReference>
<dbReference type="PANTHER" id="PTHR46825:SF7">
    <property type="entry name" value="D-ALANYL-D-ALANINE CARBOXYPEPTIDASE"/>
    <property type="match status" value="1"/>
</dbReference>
<protein>
    <submittedName>
        <fullName evidence="2">Serine hydrolase</fullName>
    </submittedName>
</protein>
<organism evidence="2 3">
    <name type="scientific">Azospirillum thermophilum</name>
    <dbReference type="NCBI Taxonomy" id="2202148"/>
    <lineage>
        <taxon>Bacteria</taxon>
        <taxon>Pseudomonadati</taxon>
        <taxon>Pseudomonadota</taxon>
        <taxon>Alphaproteobacteria</taxon>
        <taxon>Rhodospirillales</taxon>
        <taxon>Azospirillaceae</taxon>
        <taxon>Azospirillum</taxon>
    </lineage>
</organism>
<reference evidence="3" key="1">
    <citation type="submission" date="2018-05" db="EMBL/GenBank/DDBJ databases">
        <title>Azospirillum thermophila sp. nov., a novel isolated from hot spring.</title>
        <authorList>
            <person name="Zhao Z."/>
        </authorList>
    </citation>
    <scope>NUCLEOTIDE SEQUENCE [LARGE SCALE GENOMIC DNA]</scope>
    <source>
        <strain evidence="3">CFH 70021</strain>
    </source>
</reference>
<evidence type="ECO:0000313" key="3">
    <source>
        <dbReference type="Proteomes" id="UP000245629"/>
    </source>
</evidence>
<keyword evidence="3" id="KW-1185">Reference proteome</keyword>
<dbReference type="GO" id="GO:0016787">
    <property type="term" value="F:hydrolase activity"/>
    <property type="evidence" value="ECO:0007669"/>
    <property type="project" value="UniProtKB-KW"/>
</dbReference>
<evidence type="ECO:0000313" key="2">
    <source>
        <dbReference type="EMBL" id="AWK87463.1"/>
    </source>
</evidence>